<dbReference type="GO" id="GO:0005739">
    <property type="term" value="C:mitochondrion"/>
    <property type="evidence" value="ECO:0007669"/>
    <property type="project" value="TreeGrafter"/>
</dbReference>
<sequence length="651" mass="70880">MWIEPVQRHIQNPRPQEFNPCGGKRDTQKRLDLANPQYPGMGWSSLLCCTCLPARSSSTPSYPNSKANSSGSTEKREQAQLHEGPSPHITTTKSSPPAPKQQAAFVPSSRTSLKDQRNFISNSNIKRESKSSTTEMGEATHHKSSGSFVGAIDQGTTSSRFLIFNTAGEVVASHQLEFKQYYPQPGWHEHDPLEIVSSVETCIDGAVQAFEAQGHDPRQIKSVGITNQRETTVVWDRTTGEPLHNAIVWTDVRASDLVRRLKRRLGASELTQRSGLPLSTYPSVSKLLWMIANVDKVREAYDAGNLAFGTVDTWLVYRLNGGADRNVFVSDPSNASRTMFMNIHSLEYDEDLIDFFRLDTEKVALPTIVPSSDPKAYGSLAGTSLKGVPIMGCLGDQSAALVGQKAFAPGLAKNTYGTGSFILMNVGEKPVISTHGLLTTVAFDFGPGKRFYALEGSIAVAGSSVKFMVDSFKFAESSAKLSALAESVPDNGGVVFVTGFSGLYAPYWYDDARGTIFGITSYTTPAHVARATLEATCFQTKAILDAMHKDSGKALEELAVDGGMCNSDLTMQTQADLIGMPVNRPQMRETTAFGAAIAAGMASGVWKTFEDLSEVNTEGRTLFKPQISPEESSKRFARWEKAVEMSRGWMA</sequence>
<keyword evidence="8" id="KW-0067">ATP-binding</keyword>
<dbReference type="Pfam" id="PF02782">
    <property type="entry name" value="FGGY_C"/>
    <property type="match status" value="1"/>
</dbReference>
<feature type="region of interest" description="Disordered" evidence="11">
    <location>
        <begin position="1"/>
        <end position="28"/>
    </location>
</feature>
<keyword evidence="5" id="KW-0547">Nucleotide-binding</keyword>
<dbReference type="FunFam" id="3.30.420.40:FF:000085">
    <property type="entry name" value="Glycerol kinase 2"/>
    <property type="match status" value="1"/>
</dbReference>
<dbReference type="CDD" id="cd07792">
    <property type="entry name" value="ASKHA_NBD_FGGY_GK1-3-like"/>
    <property type="match status" value="1"/>
</dbReference>
<feature type="domain" description="Carbohydrate kinase FGGY C-terminal" evidence="13">
    <location>
        <begin position="413"/>
        <end position="602"/>
    </location>
</feature>
<dbReference type="FunFam" id="3.30.420.40:FF:000086">
    <property type="entry name" value="Glycerol kinase"/>
    <property type="match status" value="1"/>
</dbReference>
<evidence type="ECO:0000256" key="4">
    <source>
        <dbReference type="ARBA" id="ARBA00022679"/>
    </source>
</evidence>
<keyword evidence="4 10" id="KW-0808">Transferase</keyword>
<dbReference type="NCBIfam" id="TIGR01311">
    <property type="entry name" value="glycerol_kin"/>
    <property type="match status" value="1"/>
</dbReference>
<dbReference type="AlphaFoldDB" id="A0A4P7NIG6"/>
<evidence type="ECO:0000259" key="13">
    <source>
        <dbReference type="Pfam" id="PF02782"/>
    </source>
</evidence>
<evidence type="ECO:0000256" key="10">
    <source>
        <dbReference type="RuleBase" id="RU003733"/>
    </source>
</evidence>
<dbReference type="InterPro" id="IPR018483">
    <property type="entry name" value="Carb_kinase_FGGY_CS"/>
</dbReference>
<dbReference type="NCBIfam" id="NF000756">
    <property type="entry name" value="PRK00047.1"/>
    <property type="match status" value="1"/>
</dbReference>
<dbReference type="GO" id="GO:0019563">
    <property type="term" value="P:glycerol catabolic process"/>
    <property type="evidence" value="ECO:0007669"/>
    <property type="project" value="UniProtKB-UniPathway"/>
</dbReference>
<dbReference type="InterPro" id="IPR042018">
    <property type="entry name" value="GK1-3_metazoan-type"/>
</dbReference>
<dbReference type="EC" id="2.7.1.30" evidence="3"/>
<dbReference type="InterPro" id="IPR018484">
    <property type="entry name" value="FGGY_N"/>
</dbReference>
<dbReference type="GO" id="GO:0046167">
    <property type="term" value="P:glycerol-3-phosphate biosynthetic process"/>
    <property type="evidence" value="ECO:0007669"/>
    <property type="project" value="TreeGrafter"/>
</dbReference>
<evidence type="ECO:0000259" key="12">
    <source>
        <dbReference type="Pfam" id="PF00370"/>
    </source>
</evidence>
<dbReference type="PANTHER" id="PTHR10196:SF75">
    <property type="entry name" value="GLYCEROL KINASE"/>
    <property type="match status" value="1"/>
</dbReference>
<accession>A0A4P7NIG6</accession>
<dbReference type="UniPathway" id="UPA00618">
    <property type="reaction ID" value="UER00672"/>
</dbReference>
<evidence type="ECO:0000256" key="3">
    <source>
        <dbReference type="ARBA" id="ARBA00012099"/>
    </source>
</evidence>
<dbReference type="PROSITE" id="PS00445">
    <property type="entry name" value="FGGY_KINASES_2"/>
    <property type="match status" value="1"/>
</dbReference>
<dbReference type="Pfam" id="PF00370">
    <property type="entry name" value="FGGY_N"/>
    <property type="match status" value="1"/>
</dbReference>
<protein>
    <recommendedName>
        <fullName evidence="3">glycerol kinase</fullName>
        <ecNumber evidence="3">2.7.1.30</ecNumber>
    </recommendedName>
    <alternativeName>
        <fullName evidence="9">ATP:glycerol 3-phosphotransferase</fullName>
    </alternativeName>
</protein>
<gene>
    <name evidence="14" type="ORF">PoMZ_08742</name>
</gene>
<organism evidence="14 15">
    <name type="scientific">Pyricularia oryzae</name>
    <name type="common">Rice blast fungus</name>
    <name type="synonym">Magnaporthe oryzae</name>
    <dbReference type="NCBI Taxonomy" id="318829"/>
    <lineage>
        <taxon>Eukaryota</taxon>
        <taxon>Fungi</taxon>
        <taxon>Dikarya</taxon>
        <taxon>Ascomycota</taxon>
        <taxon>Pezizomycotina</taxon>
        <taxon>Sordariomycetes</taxon>
        <taxon>Sordariomycetidae</taxon>
        <taxon>Magnaporthales</taxon>
        <taxon>Pyriculariaceae</taxon>
        <taxon>Pyricularia</taxon>
    </lineage>
</organism>
<dbReference type="GO" id="GO:0004370">
    <property type="term" value="F:glycerol kinase activity"/>
    <property type="evidence" value="ECO:0007669"/>
    <property type="project" value="UniProtKB-EC"/>
</dbReference>
<evidence type="ECO:0000313" key="15">
    <source>
        <dbReference type="Proteomes" id="UP000294847"/>
    </source>
</evidence>
<dbReference type="SUPFAM" id="SSF53067">
    <property type="entry name" value="Actin-like ATPase domain"/>
    <property type="match status" value="2"/>
</dbReference>
<evidence type="ECO:0000256" key="7">
    <source>
        <dbReference type="ARBA" id="ARBA00022798"/>
    </source>
</evidence>
<feature type="domain" description="Carbohydrate kinase FGGY N-terminal" evidence="12">
    <location>
        <begin position="150"/>
        <end position="403"/>
    </location>
</feature>
<dbReference type="InterPro" id="IPR018485">
    <property type="entry name" value="FGGY_C"/>
</dbReference>
<dbReference type="GO" id="GO:0005524">
    <property type="term" value="F:ATP binding"/>
    <property type="evidence" value="ECO:0007669"/>
    <property type="project" value="UniProtKB-KW"/>
</dbReference>
<evidence type="ECO:0000256" key="8">
    <source>
        <dbReference type="ARBA" id="ARBA00022840"/>
    </source>
</evidence>
<feature type="region of interest" description="Disordered" evidence="11">
    <location>
        <begin position="55"/>
        <end position="147"/>
    </location>
</feature>
<reference evidence="14 15" key="1">
    <citation type="journal article" date="2019" name="Mol. Biol. Evol.">
        <title>Blast fungal genomes show frequent chromosomal changes, gene gains and losses, and effector gene turnover.</title>
        <authorList>
            <person name="Gomez Luciano L.B."/>
            <person name="Jason Tsai I."/>
            <person name="Chuma I."/>
            <person name="Tosa Y."/>
            <person name="Chen Y.H."/>
            <person name="Li J.Y."/>
            <person name="Li M.Y."/>
            <person name="Jade Lu M.Y."/>
            <person name="Nakayashiki H."/>
            <person name="Li W.H."/>
        </authorList>
    </citation>
    <scope>NUCLEOTIDE SEQUENCE [LARGE SCALE GENOMIC DNA]</scope>
    <source>
        <strain evidence="14">MZ5-1-6</strain>
    </source>
</reference>
<dbReference type="EMBL" id="CP034207">
    <property type="protein sequence ID" value="QBZ61784.1"/>
    <property type="molecule type" value="Genomic_DNA"/>
</dbReference>
<dbReference type="Proteomes" id="UP000294847">
    <property type="component" value="Chromosome 4"/>
</dbReference>
<keyword evidence="6 10" id="KW-0418">Kinase</keyword>
<dbReference type="PANTHER" id="PTHR10196">
    <property type="entry name" value="SUGAR KINASE"/>
    <property type="match status" value="1"/>
</dbReference>
<dbReference type="InterPro" id="IPR043129">
    <property type="entry name" value="ATPase_NBD"/>
</dbReference>
<keyword evidence="7" id="KW-0319">Glycerol metabolism</keyword>
<evidence type="ECO:0000256" key="9">
    <source>
        <dbReference type="ARBA" id="ARBA00043149"/>
    </source>
</evidence>
<proteinExistence type="inferred from homology"/>
<evidence type="ECO:0000256" key="6">
    <source>
        <dbReference type="ARBA" id="ARBA00022777"/>
    </source>
</evidence>
<evidence type="ECO:0000256" key="2">
    <source>
        <dbReference type="ARBA" id="ARBA00009156"/>
    </source>
</evidence>
<evidence type="ECO:0000313" key="14">
    <source>
        <dbReference type="EMBL" id="QBZ61784.1"/>
    </source>
</evidence>
<dbReference type="InterPro" id="IPR005999">
    <property type="entry name" value="Glycerol_kin"/>
</dbReference>
<dbReference type="Gene3D" id="3.30.420.40">
    <property type="match status" value="2"/>
</dbReference>
<evidence type="ECO:0000256" key="11">
    <source>
        <dbReference type="SAM" id="MobiDB-lite"/>
    </source>
</evidence>
<evidence type="ECO:0000256" key="1">
    <source>
        <dbReference type="ARBA" id="ARBA00005190"/>
    </source>
</evidence>
<comment type="similarity">
    <text evidence="2 10">Belongs to the FGGY kinase family.</text>
</comment>
<dbReference type="GO" id="GO:0006641">
    <property type="term" value="P:triglyceride metabolic process"/>
    <property type="evidence" value="ECO:0007669"/>
    <property type="project" value="TreeGrafter"/>
</dbReference>
<comment type="pathway">
    <text evidence="1">Polyol metabolism; glycerol degradation via glycerol kinase pathway; sn-glycerol 3-phosphate from glycerol: step 1/1.</text>
</comment>
<feature type="compositionally biased region" description="Polar residues" evidence="11">
    <location>
        <begin position="55"/>
        <end position="72"/>
    </location>
</feature>
<evidence type="ECO:0000256" key="5">
    <source>
        <dbReference type="ARBA" id="ARBA00022741"/>
    </source>
</evidence>
<name>A0A4P7NIG6_PYROR</name>